<evidence type="ECO:0000256" key="1">
    <source>
        <dbReference type="ARBA" id="ARBA00007692"/>
    </source>
</evidence>
<dbReference type="GO" id="GO:0003676">
    <property type="term" value="F:nucleic acid binding"/>
    <property type="evidence" value="ECO:0007669"/>
    <property type="project" value="InterPro"/>
</dbReference>
<evidence type="ECO:0000313" key="5">
    <source>
        <dbReference type="Proteomes" id="UP000236291"/>
    </source>
</evidence>
<organism evidence="4 5">
    <name type="scientific">Trifolium pratense</name>
    <name type="common">Red clover</name>
    <dbReference type="NCBI Taxonomy" id="57577"/>
    <lineage>
        <taxon>Eukaryota</taxon>
        <taxon>Viridiplantae</taxon>
        <taxon>Streptophyta</taxon>
        <taxon>Embryophyta</taxon>
        <taxon>Tracheophyta</taxon>
        <taxon>Spermatophyta</taxon>
        <taxon>Magnoliopsida</taxon>
        <taxon>eudicotyledons</taxon>
        <taxon>Gunneridae</taxon>
        <taxon>Pentapetalae</taxon>
        <taxon>rosids</taxon>
        <taxon>fabids</taxon>
        <taxon>Fabales</taxon>
        <taxon>Fabaceae</taxon>
        <taxon>Papilionoideae</taxon>
        <taxon>50 kb inversion clade</taxon>
        <taxon>NPAAA clade</taxon>
        <taxon>Hologalegina</taxon>
        <taxon>IRL clade</taxon>
        <taxon>Trifolieae</taxon>
        <taxon>Trifolium</taxon>
    </lineage>
</organism>
<evidence type="ECO:0000256" key="3">
    <source>
        <dbReference type="ARBA" id="ARBA00022946"/>
    </source>
</evidence>
<dbReference type="PANTHER" id="PTHR13068">
    <property type="entry name" value="CGI-12 PROTEIN-RELATED"/>
    <property type="match status" value="1"/>
</dbReference>
<accession>A0A2K3P3L2</accession>
<reference evidence="4 5" key="1">
    <citation type="journal article" date="2014" name="Am. J. Bot.">
        <title>Genome assembly and annotation for red clover (Trifolium pratense; Fabaceae).</title>
        <authorList>
            <person name="Istvanek J."/>
            <person name="Jaros M."/>
            <person name="Krenek A."/>
            <person name="Repkova J."/>
        </authorList>
    </citation>
    <scope>NUCLEOTIDE SEQUENCE [LARGE SCALE GENOMIC DNA]</scope>
    <source>
        <strain evidence="5">cv. Tatra</strain>
        <tissue evidence="4">Young leaves</tissue>
    </source>
</reference>
<dbReference type="STRING" id="57577.A0A2K3P3L2"/>
<dbReference type="Gene3D" id="1.25.70.10">
    <property type="entry name" value="Transcription termination factor 3, mitochondrial"/>
    <property type="match status" value="1"/>
</dbReference>
<keyword evidence="2" id="KW-0806">Transcription termination</keyword>
<protein>
    <submittedName>
        <fullName evidence="4">Transcription termination factor family protein</fullName>
    </submittedName>
</protein>
<dbReference type="InterPro" id="IPR038538">
    <property type="entry name" value="MTERF_sf"/>
</dbReference>
<keyword evidence="2" id="KW-0805">Transcription regulation</keyword>
<dbReference type="PANTHER" id="PTHR13068:SF36">
    <property type="entry name" value="TRANSCRIPTION TERMINATION FACTOR MTEF1, CHLOROPLASTIC"/>
    <property type="match status" value="1"/>
</dbReference>
<dbReference type="EMBL" id="ASHM01003441">
    <property type="protein sequence ID" value="PNY09884.1"/>
    <property type="molecule type" value="Genomic_DNA"/>
</dbReference>
<keyword evidence="2" id="KW-0804">Transcription</keyword>
<dbReference type="InterPro" id="IPR003690">
    <property type="entry name" value="MTERF"/>
</dbReference>
<dbReference type="GO" id="GO:0006353">
    <property type="term" value="P:DNA-templated transcription termination"/>
    <property type="evidence" value="ECO:0007669"/>
    <property type="project" value="UniProtKB-KW"/>
</dbReference>
<reference evidence="4 5" key="2">
    <citation type="journal article" date="2017" name="Front. Plant Sci.">
        <title>Gene Classification and Mining of Molecular Markers Useful in Red Clover (Trifolium pratense) Breeding.</title>
        <authorList>
            <person name="Istvanek J."/>
            <person name="Dluhosova J."/>
            <person name="Dluhos P."/>
            <person name="Patkova L."/>
            <person name="Nedelnik J."/>
            <person name="Repkova J."/>
        </authorList>
    </citation>
    <scope>NUCLEOTIDE SEQUENCE [LARGE SCALE GENOMIC DNA]</scope>
    <source>
        <strain evidence="5">cv. Tatra</strain>
        <tissue evidence="4">Young leaves</tissue>
    </source>
</reference>
<proteinExistence type="inferred from homology"/>
<evidence type="ECO:0000313" key="4">
    <source>
        <dbReference type="EMBL" id="PNY09884.1"/>
    </source>
</evidence>
<keyword evidence="3" id="KW-0809">Transit peptide</keyword>
<gene>
    <name evidence="4" type="ORF">L195_g006443</name>
</gene>
<dbReference type="Proteomes" id="UP000236291">
    <property type="component" value="Unassembled WGS sequence"/>
</dbReference>
<comment type="caution">
    <text evidence="4">The sequence shown here is derived from an EMBL/GenBank/DDBJ whole genome shotgun (WGS) entry which is preliminary data.</text>
</comment>
<dbReference type="SMART" id="SM00733">
    <property type="entry name" value="Mterf"/>
    <property type="match status" value="5"/>
</dbReference>
<name>A0A2K3P3L2_TRIPR</name>
<sequence length="344" mass="38635">MGRILDMLPQLLTCEPHNDIYPILDFLLDEVEIPYHDVQKSILRCPRLLVSSVENRLRPALCFLRELGFVAPHSLTCQTTLLLVSSVEDTLMPKVEFLMSLGFTRAEVSKMVLRSHGLLTYSVANNLVPKLDFFLNEMKGDVAELKRFPHFFSFSLEGRIKPRHAMLVRLGLSLPLREMLQVSDGGFESRLLEFQFSELDLHCQSSTDILPGSVKPRYSTNATPIASISTSATPITSISTSATPITSINTSVMPPVEESVTSLFASKELQDDNKPLWRFLTVIENNDAAGGNKLWRCNFCQKEVKSSYSRVRFHLLKICGQEVQVCPKVTDILLDDLNRICEGG</sequence>
<dbReference type="Pfam" id="PF02536">
    <property type="entry name" value="mTERF"/>
    <property type="match status" value="1"/>
</dbReference>
<comment type="similarity">
    <text evidence="1">Belongs to the mTERF family.</text>
</comment>
<dbReference type="AlphaFoldDB" id="A0A2K3P3L2"/>
<evidence type="ECO:0000256" key="2">
    <source>
        <dbReference type="ARBA" id="ARBA00022472"/>
    </source>
</evidence>